<protein>
    <submittedName>
        <fullName evidence="1">Maltodextrin glucosidase</fullName>
    </submittedName>
</protein>
<organism evidence="1">
    <name type="scientific">Serratia fonticola</name>
    <dbReference type="NCBI Taxonomy" id="47917"/>
    <lineage>
        <taxon>Bacteria</taxon>
        <taxon>Pseudomonadati</taxon>
        <taxon>Pseudomonadota</taxon>
        <taxon>Gammaproteobacteria</taxon>
        <taxon>Enterobacterales</taxon>
        <taxon>Yersiniaceae</taxon>
        <taxon>Serratia</taxon>
    </lineage>
</organism>
<sequence>MRRGRPLVFVRTYQREQVLVALQRSGSGEVELPYSPLLREGKWQLVEGEGERVAQEGGLRLQLAARVGQRVAVTWVMPGNVAE</sequence>
<dbReference type="SUPFAM" id="SSF51011">
    <property type="entry name" value="Glycosyl hydrolase domain"/>
    <property type="match status" value="1"/>
</dbReference>
<dbReference type="Gene3D" id="2.60.40.1180">
    <property type="entry name" value="Golgi alpha-mannosidase II"/>
    <property type="match status" value="1"/>
</dbReference>
<accession>A0A4U9UX05</accession>
<dbReference type="EMBL" id="CABEEZ010000077">
    <property type="protein sequence ID" value="VTR34704.1"/>
    <property type="molecule type" value="Genomic_DNA"/>
</dbReference>
<dbReference type="AlphaFoldDB" id="A0A4U9UX05"/>
<dbReference type="InterPro" id="IPR013780">
    <property type="entry name" value="Glyco_hydro_b"/>
</dbReference>
<reference evidence="1" key="1">
    <citation type="submission" date="2019-05" db="EMBL/GenBank/DDBJ databases">
        <authorList>
            <consortium name="Pathogen Informatics"/>
        </authorList>
    </citation>
    <scope>NUCLEOTIDE SEQUENCE [LARGE SCALE GENOMIC DNA]</scope>
    <source>
        <strain evidence="1">NCTC12965</strain>
    </source>
</reference>
<proteinExistence type="predicted"/>
<name>A0A4U9UX05_SERFO</name>
<gene>
    <name evidence="1" type="ORF">NCTC12965_03674</name>
</gene>
<evidence type="ECO:0000313" key="1">
    <source>
        <dbReference type="EMBL" id="VTR34704.1"/>
    </source>
</evidence>